<keyword evidence="3" id="KW-1185">Reference proteome</keyword>
<dbReference type="Proteomes" id="UP000010471">
    <property type="component" value="Chromosome"/>
</dbReference>
<reference evidence="2 3" key="1">
    <citation type="submission" date="2012-06" db="EMBL/GenBank/DDBJ databases">
        <title>Finished chromosome of genome of Microcoleus sp. PCC 7113.</title>
        <authorList>
            <consortium name="US DOE Joint Genome Institute"/>
            <person name="Gugger M."/>
            <person name="Coursin T."/>
            <person name="Rippka R."/>
            <person name="Tandeau De Marsac N."/>
            <person name="Huntemann M."/>
            <person name="Wei C.-L."/>
            <person name="Han J."/>
            <person name="Detter J.C."/>
            <person name="Han C."/>
            <person name="Tapia R."/>
            <person name="Chen A."/>
            <person name="Kyrpides N."/>
            <person name="Mavromatis K."/>
            <person name="Markowitz V."/>
            <person name="Szeto E."/>
            <person name="Ivanova N."/>
            <person name="Pagani I."/>
            <person name="Pati A."/>
            <person name="Goodwin L."/>
            <person name="Nordberg H.P."/>
            <person name="Cantor M.N."/>
            <person name="Hua S.X."/>
            <person name="Woyke T."/>
            <person name="Kerfeld C.A."/>
        </authorList>
    </citation>
    <scope>NUCLEOTIDE SEQUENCE [LARGE SCALE GENOMIC DNA]</scope>
    <source>
        <strain evidence="2 3">PCC 7113</strain>
    </source>
</reference>
<evidence type="ECO:0000313" key="3">
    <source>
        <dbReference type="Proteomes" id="UP000010471"/>
    </source>
</evidence>
<dbReference type="STRING" id="1173027.Mic7113_3126"/>
<keyword evidence="1" id="KW-1133">Transmembrane helix</keyword>
<feature type="transmembrane region" description="Helical" evidence="1">
    <location>
        <begin position="96"/>
        <end position="113"/>
    </location>
</feature>
<evidence type="ECO:0008006" key="4">
    <source>
        <dbReference type="Google" id="ProtNLM"/>
    </source>
</evidence>
<evidence type="ECO:0000313" key="2">
    <source>
        <dbReference type="EMBL" id="AFZ18872.1"/>
    </source>
</evidence>
<protein>
    <recommendedName>
        <fullName evidence="4">Transmembrane protein</fullName>
    </recommendedName>
</protein>
<dbReference type="HOGENOM" id="CLU_1633509_0_0_3"/>
<feature type="transmembrane region" description="Helical" evidence="1">
    <location>
        <begin position="32"/>
        <end position="55"/>
    </location>
</feature>
<dbReference type="AlphaFoldDB" id="K9WH64"/>
<evidence type="ECO:0000256" key="1">
    <source>
        <dbReference type="SAM" id="Phobius"/>
    </source>
</evidence>
<sequence>MRFRLGPVPTDPHFSPIEEGWNLVQTPNLLKLQFLSIPFIVLSFVFITGLVWIFLPIQIDQFSLIYFLLTFVLLIPVRAVIFVLLHPHQGRTSRSIVSFTLNQLMLVYVYYNCVLTRERVFLILLVPFLVLSTMATFAATGSQIRREWCISFPNRRRYKRYE</sequence>
<name>K9WH64_9CYAN</name>
<dbReference type="KEGG" id="mic:Mic7113_3126"/>
<accession>K9WH64</accession>
<organism evidence="2 3">
    <name type="scientific">Allocoleopsis franciscana PCC 7113</name>
    <dbReference type="NCBI Taxonomy" id="1173027"/>
    <lineage>
        <taxon>Bacteria</taxon>
        <taxon>Bacillati</taxon>
        <taxon>Cyanobacteriota</taxon>
        <taxon>Cyanophyceae</taxon>
        <taxon>Coleofasciculales</taxon>
        <taxon>Coleofasciculaceae</taxon>
        <taxon>Allocoleopsis</taxon>
        <taxon>Allocoleopsis franciscana</taxon>
    </lineage>
</organism>
<dbReference type="EMBL" id="CP003630">
    <property type="protein sequence ID" value="AFZ18872.1"/>
    <property type="molecule type" value="Genomic_DNA"/>
</dbReference>
<proteinExistence type="predicted"/>
<keyword evidence="1" id="KW-0812">Transmembrane</keyword>
<keyword evidence="1" id="KW-0472">Membrane</keyword>
<gene>
    <name evidence="2" type="ORF">Mic7113_3126</name>
</gene>
<feature type="transmembrane region" description="Helical" evidence="1">
    <location>
        <begin position="120"/>
        <end position="139"/>
    </location>
</feature>
<feature type="transmembrane region" description="Helical" evidence="1">
    <location>
        <begin position="62"/>
        <end position="84"/>
    </location>
</feature>